<evidence type="ECO:0000256" key="2">
    <source>
        <dbReference type="ARBA" id="ARBA00023080"/>
    </source>
</evidence>
<keyword evidence="5" id="KW-1185">Reference proteome</keyword>
<gene>
    <name evidence="3 4" type="primary">dcd</name>
    <name evidence="4" type="ORF">D1B32_00490</name>
</gene>
<keyword evidence="2 3" id="KW-0546">Nucleotide metabolism</keyword>
<dbReference type="UniPathway" id="UPA00610">
    <property type="reaction ID" value="UER00667"/>
</dbReference>
<dbReference type="InterPro" id="IPR011962">
    <property type="entry name" value="dCTP_deaminase"/>
</dbReference>
<dbReference type="InterPro" id="IPR033704">
    <property type="entry name" value="dUTPase_trimeric"/>
</dbReference>
<comment type="pathway">
    <text evidence="3">Pyrimidine metabolism; dUMP biosynthesis; dUMP from dCTP: step 1/1.</text>
</comment>
<feature type="binding site" evidence="3">
    <location>
        <position position="158"/>
    </location>
    <ligand>
        <name>dCTP</name>
        <dbReference type="ChEBI" id="CHEBI:61481"/>
    </ligand>
</feature>
<feature type="active site" description="Proton donor/acceptor" evidence="3">
    <location>
        <position position="126"/>
    </location>
</feature>
<proteinExistence type="inferred from homology"/>
<comment type="caution">
    <text evidence="4">The sequence shown here is derived from an EMBL/GenBank/DDBJ whole genome shotgun (WGS) entry which is preliminary data.</text>
</comment>
<keyword evidence="1 3" id="KW-0378">Hydrolase</keyword>
<dbReference type="GO" id="GO:0033973">
    <property type="term" value="F:dCTP deaminase (dUMP-forming) activity"/>
    <property type="evidence" value="ECO:0007669"/>
    <property type="project" value="UniProtKB-UniRule"/>
</dbReference>
<dbReference type="PANTHER" id="PTHR42680:SF3">
    <property type="entry name" value="DCTP DEAMINASE"/>
    <property type="match status" value="1"/>
</dbReference>
<dbReference type="AlphaFoldDB" id="A0A417YNI4"/>
<reference evidence="4 5" key="1">
    <citation type="journal article" date="2007" name="Int. J. Syst. Evol. Microbiol.">
        <title>Oceanobacillus profundus sp. nov., isolated from a deep-sea sediment core.</title>
        <authorList>
            <person name="Kim Y.G."/>
            <person name="Choi D.H."/>
            <person name="Hyun S."/>
            <person name="Cho B.C."/>
        </authorList>
    </citation>
    <scope>NUCLEOTIDE SEQUENCE [LARGE SCALE GENOMIC DNA]</scope>
    <source>
        <strain evidence="4 5">DSM 18246</strain>
    </source>
</reference>
<evidence type="ECO:0000313" key="5">
    <source>
        <dbReference type="Proteomes" id="UP000285456"/>
    </source>
</evidence>
<accession>A0A417YNI4</accession>
<dbReference type="EMBL" id="QWEH01000001">
    <property type="protein sequence ID" value="RHW35133.1"/>
    <property type="molecule type" value="Genomic_DNA"/>
</dbReference>
<dbReference type="GO" id="GO:0006226">
    <property type="term" value="P:dUMP biosynthetic process"/>
    <property type="evidence" value="ECO:0007669"/>
    <property type="project" value="UniProtKB-UniRule"/>
</dbReference>
<dbReference type="OrthoDB" id="9780202at2"/>
<dbReference type="HAMAP" id="MF_00146">
    <property type="entry name" value="dCTP_deaminase"/>
    <property type="match status" value="1"/>
</dbReference>
<dbReference type="GO" id="GO:0008829">
    <property type="term" value="F:dCTP deaminase activity"/>
    <property type="evidence" value="ECO:0007669"/>
    <property type="project" value="InterPro"/>
</dbReference>
<feature type="binding site" evidence="3">
    <location>
        <position position="145"/>
    </location>
    <ligand>
        <name>dCTP</name>
        <dbReference type="ChEBI" id="CHEBI:61481"/>
    </ligand>
</feature>
<dbReference type="EC" id="3.5.4.30" evidence="3"/>
<dbReference type="NCBIfam" id="TIGR02274">
    <property type="entry name" value="dCTP_deam"/>
    <property type="match status" value="1"/>
</dbReference>
<evidence type="ECO:0000256" key="1">
    <source>
        <dbReference type="ARBA" id="ARBA00022801"/>
    </source>
</evidence>
<dbReference type="CDD" id="cd07557">
    <property type="entry name" value="trimeric_dUTPase"/>
    <property type="match status" value="1"/>
</dbReference>
<comment type="catalytic activity">
    <reaction evidence="3">
        <text>dCTP + 2 H2O = dUMP + NH4(+) + diphosphate</text>
        <dbReference type="Rhea" id="RHEA:19205"/>
        <dbReference type="ChEBI" id="CHEBI:15377"/>
        <dbReference type="ChEBI" id="CHEBI:28938"/>
        <dbReference type="ChEBI" id="CHEBI:33019"/>
        <dbReference type="ChEBI" id="CHEBI:61481"/>
        <dbReference type="ChEBI" id="CHEBI:246422"/>
        <dbReference type="EC" id="3.5.4.30"/>
    </reaction>
</comment>
<dbReference type="InterPro" id="IPR036157">
    <property type="entry name" value="dUTPase-like_sf"/>
</dbReference>
<dbReference type="GO" id="GO:0000166">
    <property type="term" value="F:nucleotide binding"/>
    <property type="evidence" value="ECO:0007669"/>
    <property type="project" value="UniProtKB-KW"/>
</dbReference>
<feature type="binding site" evidence="3">
    <location>
        <position position="161"/>
    </location>
    <ligand>
        <name>dCTP</name>
        <dbReference type="ChEBI" id="CHEBI:61481"/>
    </ligand>
</feature>
<dbReference type="Proteomes" id="UP000285456">
    <property type="component" value="Unassembled WGS sequence"/>
</dbReference>
<feature type="binding site" evidence="3">
    <location>
        <begin position="124"/>
        <end position="126"/>
    </location>
    <ligand>
        <name>dCTP</name>
        <dbReference type="ChEBI" id="CHEBI:61481"/>
    </ligand>
</feature>
<feature type="binding site" evidence="3">
    <location>
        <position position="165"/>
    </location>
    <ligand>
        <name>dCTP</name>
        <dbReference type="ChEBI" id="CHEBI:61481"/>
    </ligand>
</feature>
<dbReference type="Pfam" id="PF22769">
    <property type="entry name" value="DCD"/>
    <property type="match status" value="1"/>
</dbReference>
<feature type="site" description="Important for bifunctional activity" evidence="3">
    <location>
        <begin position="113"/>
        <end position="114"/>
    </location>
</feature>
<dbReference type="Gene3D" id="2.70.40.10">
    <property type="match status" value="1"/>
</dbReference>
<organism evidence="4 5">
    <name type="scientific">Oceanobacillus profundus</name>
    <dbReference type="NCBI Taxonomy" id="372463"/>
    <lineage>
        <taxon>Bacteria</taxon>
        <taxon>Bacillati</taxon>
        <taxon>Bacillota</taxon>
        <taxon>Bacilli</taxon>
        <taxon>Bacillales</taxon>
        <taxon>Bacillaceae</taxon>
        <taxon>Oceanobacillus</taxon>
    </lineage>
</organism>
<feature type="binding site" evidence="3">
    <location>
        <position position="116"/>
    </location>
    <ligand>
        <name>dCTP</name>
        <dbReference type="ChEBI" id="CHEBI:61481"/>
    </ligand>
</feature>
<evidence type="ECO:0000256" key="3">
    <source>
        <dbReference type="HAMAP-Rule" id="MF_00146"/>
    </source>
</evidence>
<feature type="binding site" evidence="3">
    <location>
        <begin position="99"/>
        <end position="104"/>
    </location>
    <ligand>
        <name>dCTP</name>
        <dbReference type="ChEBI" id="CHEBI:61481"/>
    </ligand>
</feature>
<protein>
    <recommendedName>
        <fullName evidence="3">dCTP deaminase, dUMP-forming</fullName>
        <ecNumber evidence="3">3.5.4.30</ecNumber>
    </recommendedName>
    <alternativeName>
        <fullName evidence="3">Bifunctional dCTP deaminase:dUTPase</fullName>
    </alternativeName>
    <alternativeName>
        <fullName evidence="3">DCD-DUT</fullName>
    </alternativeName>
</protein>
<sequence>MILSSQTILKKLEKDELAVEPFNQANLQPASVDLSLGSHFMTLNEYSTGKLSMGERASYRDIYIGAQEAIIIPPHTFMLATTKEWIKLSNHVTGFVEGRSSVGRMGLFVQNAGWVDPGFEGRITLELFNSNRFPIELIEGRRICQLVFAETDQPTKPYQGKYTKQSSTTASCIYMDEENCSN</sequence>
<keyword evidence="3" id="KW-0547">Nucleotide-binding</keyword>
<dbReference type="PANTHER" id="PTHR42680">
    <property type="entry name" value="DCTP DEAMINASE"/>
    <property type="match status" value="1"/>
</dbReference>
<dbReference type="RefSeq" id="WP_095310363.1">
    <property type="nucleotide sequence ID" value="NZ_JAMAWL010000006.1"/>
</dbReference>
<comment type="similarity">
    <text evidence="3">Belongs to the dCTP deaminase family.</text>
</comment>
<dbReference type="GO" id="GO:0006229">
    <property type="term" value="P:dUTP biosynthetic process"/>
    <property type="evidence" value="ECO:0007669"/>
    <property type="project" value="InterPro"/>
</dbReference>
<evidence type="ECO:0000313" key="4">
    <source>
        <dbReference type="EMBL" id="RHW35133.1"/>
    </source>
</evidence>
<comment type="subunit">
    <text evidence="3">Homotrimer.</text>
</comment>
<comment type="function">
    <text evidence="3">Bifunctional enzyme that catalyzes both the deamination of dCTP to dUTP and the hydrolysis of dUTP to dUMP without releasing the toxic dUTP intermediate.</text>
</comment>
<dbReference type="SUPFAM" id="SSF51283">
    <property type="entry name" value="dUTPase-like"/>
    <property type="match status" value="1"/>
</dbReference>
<name>A0A417YNI4_9BACI</name>